<dbReference type="GO" id="GO:0005759">
    <property type="term" value="C:mitochondrial matrix"/>
    <property type="evidence" value="ECO:0007669"/>
    <property type="project" value="UniProtKB-SubCell"/>
</dbReference>
<evidence type="ECO:0000313" key="5">
    <source>
        <dbReference type="EMBL" id="CAG7709923.1"/>
    </source>
</evidence>
<reference evidence="5" key="1">
    <citation type="submission" date="2021-06" db="EMBL/GenBank/DDBJ databases">
        <authorList>
            <person name="Hodson N. C."/>
            <person name="Mongue J. A."/>
            <person name="Jaron S. K."/>
        </authorList>
    </citation>
    <scope>NUCLEOTIDE SEQUENCE</scope>
</reference>
<dbReference type="GO" id="GO:0034553">
    <property type="term" value="P:mitochondrial respiratory chain complex II assembly"/>
    <property type="evidence" value="ECO:0007669"/>
    <property type="project" value="TreeGrafter"/>
</dbReference>
<comment type="subunit">
    <text evidence="4">Interacts with the flavoprotein subunit within the SDH catalytic dimer.</text>
</comment>
<comment type="caution">
    <text evidence="5">The sequence shown here is derived from an EMBL/GenBank/DDBJ whole genome shotgun (WGS) entry which is preliminary data.</text>
</comment>
<dbReference type="GO" id="GO:0006099">
    <property type="term" value="P:tricarboxylic acid cycle"/>
    <property type="evidence" value="ECO:0007669"/>
    <property type="project" value="TreeGrafter"/>
</dbReference>
<dbReference type="HAMAP" id="MF_03057">
    <property type="entry name" value="SDHAF2"/>
    <property type="match status" value="1"/>
</dbReference>
<evidence type="ECO:0000313" key="6">
    <source>
        <dbReference type="Proteomes" id="UP000708208"/>
    </source>
</evidence>
<proteinExistence type="inferred from homology"/>
<comment type="function">
    <text evidence="4">Plays an essential role in the assembly of succinate dehydrogenase (SDH), an enzyme complex (also referred to as respiratory complex II) that is a component of both the tricarboxylic acid (TCA) cycle and the mitochondrial electron transport chain, and which couples the oxidation of succinate to fumarate with the reduction of ubiquinone (coenzyme Q) to ubiquinol. Required for flavinylation (covalent attachment of FAD) of the flavoprotein subunit of the SDH catalytic dimer.</text>
</comment>
<dbReference type="GO" id="GO:0006121">
    <property type="term" value="P:mitochondrial electron transport, succinate to ubiquinone"/>
    <property type="evidence" value="ECO:0007669"/>
    <property type="project" value="UniProtKB-UniRule"/>
</dbReference>
<dbReference type="OrthoDB" id="284292at2759"/>
<dbReference type="InterPro" id="IPR005631">
    <property type="entry name" value="SDH"/>
</dbReference>
<gene>
    <name evidence="5" type="ORF">AFUS01_LOCUS4905</name>
</gene>
<organism evidence="5 6">
    <name type="scientific">Allacma fusca</name>
    <dbReference type="NCBI Taxonomy" id="39272"/>
    <lineage>
        <taxon>Eukaryota</taxon>
        <taxon>Metazoa</taxon>
        <taxon>Ecdysozoa</taxon>
        <taxon>Arthropoda</taxon>
        <taxon>Hexapoda</taxon>
        <taxon>Collembola</taxon>
        <taxon>Symphypleona</taxon>
        <taxon>Sminthuridae</taxon>
        <taxon>Allacma</taxon>
    </lineage>
</organism>
<dbReference type="PANTHER" id="PTHR12469:SF2">
    <property type="entry name" value="SUCCINATE DEHYDROGENASE ASSEMBLY FACTOR 2, MITOCHONDRIAL"/>
    <property type="match status" value="1"/>
</dbReference>
<dbReference type="InterPro" id="IPR028882">
    <property type="entry name" value="SDHAF2"/>
</dbReference>
<dbReference type="PANTHER" id="PTHR12469">
    <property type="entry name" value="PROTEIN EMI5 HOMOLOG, MITOCHONDRIAL"/>
    <property type="match status" value="1"/>
</dbReference>
<evidence type="ECO:0000256" key="2">
    <source>
        <dbReference type="ARBA" id="ARBA00023128"/>
    </source>
</evidence>
<dbReference type="FunFam" id="1.10.150.250:FF:000002">
    <property type="entry name" value="Succinate dehydrogenase assembly factor 2, mitochondrial"/>
    <property type="match status" value="1"/>
</dbReference>
<comment type="subcellular location">
    <subcellularLocation>
        <location evidence="1 4">Mitochondrion matrix</location>
    </subcellularLocation>
</comment>
<sequence>MSKLIQIGKVASLGRLCQSSLQLVKKQQPLSSFPPPFDPPEPTSEPFIPPYQAREGEPLSVLKARLLYQSRKRGMLENGLLLSTFAAKFLDSMNETELKDYDRIINLPSNDWDIYYWATGVKPIPIDFDTPIMHKFIEHVRNDSKESRFRQPDLRGQ</sequence>
<dbReference type="AlphaFoldDB" id="A0A8J2NJS8"/>
<keyword evidence="2 4" id="KW-0496">Mitochondrion</keyword>
<name>A0A8J2NJS8_9HEXA</name>
<dbReference type="Pfam" id="PF03937">
    <property type="entry name" value="Sdh5"/>
    <property type="match status" value="1"/>
</dbReference>
<evidence type="ECO:0000256" key="4">
    <source>
        <dbReference type="HAMAP-Rule" id="MF_03057"/>
    </source>
</evidence>
<accession>A0A8J2NJS8</accession>
<dbReference type="Proteomes" id="UP000708208">
    <property type="component" value="Unassembled WGS sequence"/>
</dbReference>
<dbReference type="EMBL" id="CAJVCH010030936">
    <property type="protein sequence ID" value="CAG7709923.1"/>
    <property type="molecule type" value="Genomic_DNA"/>
</dbReference>
<evidence type="ECO:0000256" key="3">
    <source>
        <dbReference type="ARBA" id="ARBA00023186"/>
    </source>
</evidence>
<keyword evidence="6" id="KW-1185">Reference proteome</keyword>
<keyword evidence="3 4" id="KW-0143">Chaperone</keyword>
<evidence type="ECO:0000256" key="1">
    <source>
        <dbReference type="ARBA" id="ARBA00004305"/>
    </source>
</evidence>
<protein>
    <recommendedName>
        <fullName evidence="4">Succinate dehydrogenase assembly factor 2, mitochondrial</fullName>
        <shortName evidence="4">SDH assembly factor 2</shortName>
        <shortName evidence="4">SDHAF2</shortName>
    </recommendedName>
</protein>
<comment type="similarity">
    <text evidence="4">Belongs to the SDHAF2 family.</text>
</comment>